<feature type="domain" description="Hedgehog/Intein (Hint)" evidence="1">
    <location>
        <begin position="291"/>
        <end position="426"/>
    </location>
</feature>
<dbReference type="CDD" id="cd03801">
    <property type="entry name" value="GT4_PimA-like"/>
    <property type="match status" value="1"/>
</dbReference>
<dbReference type="InterPro" id="IPR028992">
    <property type="entry name" value="Hedgehog/Intein_dom"/>
</dbReference>
<evidence type="ECO:0000313" key="3">
    <source>
        <dbReference type="Proteomes" id="UP001524587"/>
    </source>
</evidence>
<dbReference type="InterPro" id="IPR036844">
    <property type="entry name" value="Hint_dom_sf"/>
</dbReference>
<keyword evidence="3" id="KW-1185">Reference proteome</keyword>
<name>A0ABT1W978_9PROT</name>
<dbReference type="RefSeq" id="WP_422864925.1">
    <property type="nucleotide sequence ID" value="NZ_JAMSKV010000012.1"/>
</dbReference>
<dbReference type="Pfam" id="PF13692">
    <property type="entry name" value="Glyco_trans_1_4"/>
    <property type="match status" value="1"/>
</dbReference>
<evidence type="ECO:0000313" key="2">
    <source>
        <dbReference type="EMBL" id="MCQ8279442.1"/>
    </source>
</evidence>
<dbReference type="SUPFAM" id="SSF53756">
    <property type="entry name" value="UDP-Glycosyltransferase/glycogen phosphorylase"/>
    <property type="match status" value="1"/>
</dbReference>
<accession>A0ABT1W978</accession>
<comment type="caution">
    <text evidence="2">The sequence shown here is derived from an EMBL/GenBank/DDBJ whole genome shotgun (WGS) entry which is preliminary data.</text>
</comment>
<organism evidence="2 3">
    <name type="scientific">Endosaccharibacter trunci</name>
    <dbReference type="NCBI Taxonomy" id="2812733"/>
    <lineage>
        <taxon>Bacteria</taxon>
        <taxon>Pseudomonadati</taxon>
        <taxon>Pseudomonadota</taxon>
        <taxon>Alphaproteobacteria</taxon>
        <taxon>Acetobacterales</taxon>
        <taxon>Acetobacteraceae</taxon>
        <taxon>Endosaccharibacter</taxon>
    </lineage>
</organism>
<dbReference type="Pfam" id="PF16168">
    <property type="entry name" value="AIDA"/>
    <property type="match status" value="1"/>
</dbReference>
<dbReference type="Gene3D" id="3.40.50.2000">
    <property type="entry name" value="Glycogen Phosphorylase B"/>
    <property type="match status" value="1"/>
</dbReference>
<evidence type="ECO:0000259" key="1">
    <source>
        <dbReference type="Pfam" id="PF13403"/>
    </source>
</evidence>
<reference evidence="2 3" key="1">
    <citation type="submission" date="2022-06" db="EMBL/GenBank/DDBJ databases">
        <title>Endosaccharibacter gen. nov., sp. nov., endophytic bacteria isolated from sugarcane.</title>
        <authorList>
            <person name="Pitiwittayakul N."/>
            <person name="Yukphan P."/>
            <person name="Charoenyingcharoen P."/>
            <person name="Tanasupawat S."/>
        </authorList>
    </citation>
    <scope>NUCLEOTIDE SEQUENCE [LARGE SCALE GENOMIC DNA]</scope>
    <source>
        <strain evidence="2 3">KSS8</strain>
    </source>
</reference>
<dbReference type="Gene3D" id="2.160.20.20">
    <property type="match status" value="1"/>
</dbReference>
<dbReference type="EMBL" id="JAMSKV010000012">
    <property type="protein sequence ID" value="MCQ8279442.1"/>
    <property type="molecule type" value="Genomic_DNA"/>
</dbReference>
<dbReference type="SUPFAM" id="SSF51294">
    <property type="entry name" value="Hedgehog/intein (Hint) domain"/>
    <property type="match status" value="1"/>
</dbReference>
<dbReference type="InterPro" id="IPR030930">
    <property type="entry name" value="AIDA"/>
</dbReference>
<dbReference type="Pfam" id="PF13403">
    <property type="entry name" value="Hint_2"/>
    <property type="match status" value="1"/>
</dbReference>
<gene>
    <name evidence="2" type="ORF">NFI95_13430</name>
</gene>
<dbReference type="NCBIfam" id="TIGR04415">
    <property type="entry name" value="O_hepto_targRPT"/>
    <property type="match status" value="2"/>
</dbReference>
<proteinExistence type="predicted"/>
<dbReference type="Proteomes" id="UP001524587">
    <property type="component" value="Unassembled WGS sequence"/>
</dbReference>
<dbReference type="InterPro" id="IPR012332">
    <property type="entry name" value="Autotransporter_pectin_lyase_C"/>
</dbReference>
<protein>
    <submittedName>
        <fullName evidence="2">Hint domain-containing protein</fullName>
    </submittedName>
</protein>
<sequence>MSSQTVSSGITSSGVVVGSGDSLTVLSGGIALGTIVSSGGADVVLGETSGTMLQSFATETVSGGGVASATFVGSAAYQFVSAFGAAYDSVIGYGGEAYVLSAGLEQGAILQNGGLLVVSSGGDAIAGDIQSGGVMQVLGGVSSDDTIENGGALVVSSGGESIGDVVEEGGYLVLSSGGAASEAVVRSGGFLVVSAGAEAANAIVSSGGMEIISAGGVATGTELEAGGSIDLDDLAFDSGTQLSFNSGTDVLTVSAGGGTRTLQLSGSYQDLYFTASEASDGSTVITAEGTPCYCPGTMIAVENGEVPVETLQIGDRVRTASGALRPLRWIGRRAYDGRFAAGRRDILPVMVRASALADGVPHTDLFVSPLHALFLGGRLVPANALVNGISIVQAATVDQVSYLHLELETHDILLANGAPAESFVDDSSRGMFANSAEYDTLYPDATAQDACYCAPRLEAGEELDALRSALRERASRGGDTMPAASGAESTLQGSIDVADHERIRGWARDGHTGAQVRLRITDNGRTIGIVDAILPRPDLAQMGMGLGCFGFDFPVPGGLDPSIRHVIRVERTLGHDELGGSPAFVEPVAGGDVPGLFPILSSPGMAPPAIRGHLDQVGKGIVRGWAWNADRPDEPVAVQIFRDNRLLARVVANLYRPDLAKAEFGDGRHGFEIDLGLALAPTARHVVHAVVEATGQTLGNSPLVLEAASAFNDTLEDLVTGAVRAVGDTDQDRALSFMLEQVDRLRQRIADRDARREERERSRRLLRQDGEALRNEAALPRALIIDSALPCPDRDAGSNAVLSHARALQELGYAVSFVAADAFGTPSAELLSPLGLIGCSAPAYGSVEEVLHRQSGCFDVVYLHRISIAGRYLSLVRHAQPKARVLFSVADLHHLRLSRQARVENRPELLGLSHRLRLEECTAAWQADAVLTHSPAEADLLRQAVPAARVYEAPWACSPREAAPDFHARHGVLMLGNYAHQPNEDGARWLVEEVMPLVWREDPSIPCLLAGSDLGGRVRALGGDRVEILGHVADLGPCWDRVRLSVAPLRFGAGIKGKVVDSLAAGVPCVMSEIGAEGLALPRALAGLVGRDAQQIAALILRVHADADGFAALQAAGLEHVRARNNADLVRDSLRAAIEGRRAASPAVAVA</sequence>